<dbReference type="AlphaFoldDB" id="A0AAD6X2Y1"/>
<dbReference type="Proteomes" id="UP001218188">
    <property type="component" value="Unassembled WGS sequence"/>
</dbReference>
<evidence type="ECO:0000313" key="1">
    <source>
        <dbReference type="EMBL" id="KAJ7034702.1"/>
    </source>
</evidence>
<comment type="caution">
    <text evidence="1">The sequence shown here is derived from an EMBL/GenBank/DDBJ whole genome shotgun (WGS) entry which is preliminary data.</text>
</comment>
<organism evidence="1 2">
    <name type="scientific">Mycena alexandri</name>
    <dbReference type="NCBI Taxonomy" id="1745969"/>
    <lineage>
        <taxon>Eukaryota</taxon>
        <taxon>Fungi</taxon>
        <taxon>Dikarya</taxon>
        <taxon>Basidiomycota</taxon>
        <taxon>Agaricomycotina</taxon>
        <taxon>Agaricomycetes</taxon>
        <taxon>Agaricomycetidae</taxon>
        <taxon>Agaricales</taxon>
        <taxon>Marasmiineae</taxon>
        <taxon>Mycenaceae</taxon>
        <taxon>Mycena</taxon>
    </lineage>
</organism>
<proteinExistence type="predicted"/>
<dbReference type="PANTHER" id="PTHR43558">
    <property type="entry name" value="REDUCTASE, PUTATIVE (AFU_ORTHOLOGUE AFUA_3G10540)-RELATED"/>
    <property type="match status" value="1"/>
</dbReference>
<reference evidence="1" key="1">
    <citation type="submission" date="2023-03" db="EMBL/GenBank/DDBJ databases">
        <title>Massive genome expansion in bonnet fungi (Mycena s.s.) driven by repeated elements and novel gene families across ecological guilds.</title>
        <authorList>
            <consortium name="Lawrence Berkeley National Laboratory"/>
            <person name="Harder C.B."/>
            <person name="Miyauchi S."/>
            <person name="Viragh M."/>
            <person name="Kuo A."/>
            <person name="Thoen E."/>
            <person name="Andreopoulos B."/>
            <person name="Lu D."/>
            <person name="Skrede I."/>
            <person name="Drula E."/>
            <person name="Henrissat B."/>
            <person name="Morin E."/>
            <person name="Kohler A."/>
            <person name="Barry K."/>
            <person name="LaButti K."/>
            <person name="Morin E."/>
            <person name="Salamov A."/>
            <person name="Lipzen A."/>
            <person name="Mereny Z."/>
            <person name="Hegedus B."/>
            <person name="Baldrian P."/>
            <person name="Stursova M."/>
            <person name="Weitz H."/>
            <person name="Taylor A."/>
            <person name="Grigoriev I.V."/>
            <person name="Nagy L.G."/>
            <person name="Martin F."/>
            <person name="Kauserud H."/>
        </authorList>
    </citation>
    <scope>NUCLEOTIDE SEQUENCE</scope>
    <source>
        <strain evidence="1">CBHHK200</strain>
    </source>
</reference>
<keyword evidence="2" id="KW-1185">Reference proteome</keyword>
<accession>A0AAD6X2Y1</accession>
<gene>
    <name evidence="1" type="ORF">C8F04DRAFT_1100699</name>
</gene>
<protein>
    <submittedName>
        <fullName evidence="1">Uncharacterized protein</fullName>
    </submittedName>
</protein>
<sequence length="679" mass="76903">MSYPVSQWSNCFALAKAAIEKHVEAHKQYLSDLESVPPTNHVPRLVDLAAQRLAAFSMQQDSLDDIPSVILGMYLWKWHNIAYSAFRRGLLRVPESTSGDPIESIDEWILSNEKWLRDKGGKWQDGLVTLSQADSVFPNSLASPAGRTIQRPDSLPGHEIICAAREPHITIQPSVKAFKNTFARISDGLLKNLNWNNILVAGGIVLGTLLSVDLPDGQPHTDPRWKSSDIDIYIYGLSADEANQKVEHIFKTFCANLPPGTPRLVVRNCTTITLYARYPLRRIQIVLKLVKSPKTVLLNFDLDICAMGWDGHTIWMLPRAARALETGCNVFTMDLIHGHYLSNRRASTSERIFKYADKGYGIRILPSYFSSIAARKLPLTLTDRLGKPREGTLELISLIHEEQEWTVTEATGKAGRPRPVFQNMLPKGYRPTRSLTGLCGFVRSATLWEMGHRGEISLKGNTIWAASEYQDAMTTYDETPRSQYKWDENFNVNALEGYIYAANLSEISAWIETDFNSRLTPHGVEMDCGDDEAELKSFRRMVCAPTVDALLSKKRDLRLQILLPCEFAVYANDLVSQAQVEAGLPKTKLLTPAVRECNFLGNPDPQTDGLFFWRIGKDLMWQQLDCRVDEVFEILYAFRRVNEQLRSGDRRQASLYNEFDAFADWVQGGPRLRYHHFTT</sequence>
<evidence type="ECO:0000313" key="2">
    <source>
        <dbReference type="Proteomes" id="UP001218188"/>
    </source>
</evidence>
<dbReference type="EMBL" id="JARJCM010000055">
    <property type="protein sequence ID" value="KAJ7034702.1"/>
    <property type="molecule type" value="Genomic_DNA"/>
</dbReference>
<dbReference type="InterPro" id="IPR053354">
    <property type="entry name" value="MGDG_epimerase"/>
</dbReference>
<dbReference type="PANTHER" id="PTHR43558:SF6">
    <property type="entry name" value="REDUCTASE, PUTATIVE (AFU_ORTHOLOGUE AFUA_3G10540)-RELATED"/>
    <property type="match status" value="1"/>
</dbReference>
<name>A0AAD6X2Y1_9AGAR</name>